<dbReference type="EMBL" id="JAUSTZ010000001">
    <property type="protein sequence ID" value="MDQ0223901.1"/>
    <property type="molecule type" value="Genomic_DNA"/>
</dbReference>
<proteinExistence type="predicted"/>
<organism evidence="1 2">
    <name type="scientific">Metabacillus niabensis</name>
    <dbReference type="NCBI Taxonomy" id="324854"/>
    <lineage>
        <taxon>Bacteria</taxon>
        <taxon>Bacillati</taxon>
        <taxon>Bacillota</taxon>
        <taxon>Bacilli</taxon>
        <taxon>Bacillales</taxon>
        <taxon>Bacillaceae</taxon>
        <taxon>Metabacillus</taxon>
    </lineage>
</organism>
<comment type="caution">
    <text evidence="1">The sequence shown here is derived from an EMBL/GenBank/DDBJ whole genome shotgun (WGS) entry which is preliminary data.</text>
</comment>
<keyword evidence="2" id="KW-1185">Reference proteome</keyword>
<evidence type="ECO:0000313" key="2">
    <source>
        <dbReference type="Proteomes" id="UP001232245"/>
    </source>
</evidence>
<dbReference type="RefSeq" id="WP_174879411.1">
    <property type="nucleotide sequence ID" value="NZ_CADEPK010000019.1"/>
</dbReference>
<dbReference type="Proteomes" id="UP001232245">
    <property type="component" value="Unassembled WGS sequence"/>
</dbReference>
<reference evidence="1 2" key="1">
    <citation type="submission" date="2023-07" db="EMBL/GenBank/DDBJ databases">
        <title>Genomic Encyclopedia of Type Strains, Phase IV (KMG-IV): sequencing the most valuable type-strain genomes for metagenomic binning, comparative biology and taxonomic classification.</title>
        <authorList>
            <person name="Goeker M."/>
        </authorList>
    </citation>
    <scope>NUCLEOTIDE SEQUENCE [LARGE SCALE GENOMIC DNA]</scope>
    <source>
        <strain evidence="1 2">DSM 17723</strain>
    </source>
</reference>
<gene>
    <name evidence="1" type="ORF">J2S02_000223</name>
</gene>
<accession>A0ABT9YV82</accession>
<protein>
    <submittedName>
        <fullName evidence="1">Uncharacterized protein</fullName>
    </submittedName>
</protein>
<evidence type="ECO:0000313" key="1">
    <source>
        <dbReference type="EMBL" id="MDQ0223901.1"/>
    </source>
</evidence>
<name>A0ABT9YV82_9BACI</name>
<sequence>MKHFVFLIDTGNETIEHKINASGMTDAVKRIKDIQKDLKKNDHTKLKIKFKGVIYGNAY</sequence>